<comment type="caution">
    <text evidence="3">The sequence shown here is derived from an EMBL/GenBank/DDBJ whole genome shotgun (WGS) entry which is preliminary data.</text>
</comment>
<dbReference type="InterPro" id="IPR013830">
    <property type="entry name" value="SGNH_hydro"/>
</dbReference>
<evidence type="ECO:0000313" key="3">
    <source>
        <dbReference type="EMBL" id="OPZ91075.1"/>
    </source>
</evidence>
<dbReference type="InterPro" id="IPR036514">
    <property type="entry name" value="SGNH_hydro_sf"/>
</dbReference>
<dbReference type="Pfam" id="PF13472">
    <property type="entry name" value="Lipase_GDSL_2"/>
    <property type="match status" value="1"/>
</dbReference>
<feature type="signal peptide" evidence="1">
    <location>
        <begin position="1"/>
        <end position="34"/>
    </location>
</feature>
<reference evidence="3" key="1">
    <citation type="submission" date="2017-02" db="EMBL/GenBank/DDBJ databases">
        <title>Delving into the versatile metabolic prowess of the omnipresent phylum Bacteroidetes.</title>
        <authorList>
            <person name="Nobu M.K."/>
            <person name="Mei R."/>
            <person name="Narihiro T."/>
            <person name="Kuroda K."/>
            <person name="Liu W.-T."/>
        </authorList>
    </citation>
    <scope>NUCLEOTIDE SEQUENCE</scope>
    <source>
        <strain evidence="3">ADurb.Bin417</strain>
    </source>
</reference>
<dbReference type="Gene3D" id="3.40.50.1110">
    <property type="entry name" value="SGNH hydrolase"/>
    <property type="match status" value="1"/>
</dbReference>
<feature type="chain" id="PRO_5012483422" description="SGNH hydrolase-type esterase domain-containing protein" evidence="1">
    <location>
        <begin position="35"/>
        <end position="439"/>
    </location>
</feature>
<dbReference type="AlphaFoldDB" id="A0A1V5MD65"/>
<dbReference type="SUPFAM" id="SSF52266">
    <property type="entry name" value="SGNH hydrolase"/>
    <property type="match status" value="1"/>
</dbReference>
<name>A0A1V5MD65_UNCT6</name>
<accession>A0A1V5MD65</accession>
<keyword evidence="1" id="KW-0732">Signal</keyword>
<evidence type="ECO:0000256" key="1">
    <source>
        <dbReference type="SAM" id="SignalP"/>
    </source>
</evidence>
<dbReference type="EMBL" id="MWAK01000204">
    <property type="protein sequence ID" value="OPZ91075.1"/>
    <property type="molecule type" value="Genomic_DNA"/>
</dbReference>
<proteinExistence type="predicted"/>
<protein>
    <recommendedName>
        <fullName evidence="2">SGNH hydrolase-type esterase domain-containing protein</fullName>
    </recommendedName>
</protein>
<feature type="domain" description="SGNH hydrolase-type esterase" evidence="2">
    <location>
        <begin position="53"/>
        <end position="228"/>
    </location>
</feature>
<dbReference type="Proteomes" id="UP000485484">
    <property type="component" value="Unassembled WGS sequence"/>
</dbReference>
<evidence type="ECO:0000259" key="2">
    <source>
        <dbReference type="Pfam" id="PF13472"/>
    </source>
</evidence>
<gene>
    <name evidence="3" type="ORF">BWY73_01179</name>
</gene>
<organism evidence="3">
    <name type="scientific">candidate division TA06 bacterium ADurb.Bin417</name>
    <dbReference type="NCBI Taxonomy" id="1852828"/>
    <lineage>
        <taxon>Bacteria</taxon>
        <taxon>Bacteria division TA06</taxon>
    </lineage>
</organism>
<sequence>MNLKRRNLKETGRPMPIRTLCLVLGILSMTTLKAAADPAPPVLKAGDRLALCGDSMTSVTKHSAIMTRYLYACRPELNIEVFQSAISGEDTARFLRRVPGSGLETFRPTFTVIWEGHNDSRRDTDIVKAVEAYRVNLLRAVDLFQANGGRVGLASCALLGPGWGKNVEENRRFVHVSDLNRRVAREKGAAFAEVTAAMNEALTKLKKTHGPDYDIVRGDGGHGSWHGHMAIAIAFLRSLGLQSELARIEYEPAAGRATASTGHKVIKAGPEELVLESTRYPFCFLYKHPAPDVAEMWDVAEALNFFEEFNRFTLVVKGLEPGDYEVTWGRERRTFSAERLARGINLAYEFPKTPFGEAFLRVANQAYNQLRLDNIITLKRLEQNQASVAGQLGLQNDTGLVQEMFREPMRVHERAVQNARAALVPVTHSIRIRRATETR</sequence>